<dbReference type="InParanoid" id="D8LTP1"/>
<sequence>MATFTTTKVEDALVTMWSYMAVVGVPVLHLGRLGFGLSLLFYGMAFRTFAFHVIVFRIAGMKQVQRAVRELVGKYASARRSIREAAEAAETVGERVVKGDDLQAARERMIEEKKRLLSDGFLSERDTTYFMKKYRAELLKIKEEQELFQSARSSVLSLRSSVGPRQARSSFNGVYNALIACFTASTIQTAGQFTLGLHIGNLLKTHVLDLFGPIIDPIGYRLDLSPYFDEEDIPYMGKANAMGGPRNMALNILCYSVVFAVFRVHPSVALKLSMVYYGGRVVTDYVVLFTEPARRKLGQMTIVHTPWSAVIHAGLTILGYYCHRSALYTAEIPGLHPLAVGPGAVGLVEPVVRFAVKISEILSDIEFFRCKFVQDPVQMVKHMTGRRKVSVGPVEFLKNLLSRGE</sequence>
<dbReference type="AlphaFoldDB" id="D8LTP1"/>
<dbReference type="OrthoDB" id="10353073at2759"/>
<keyword evidence="1" id="KW-0812">Transmembrane</keyword>
<feature type="transmembrane region" description="Helical" evidence="1">
    <location>
        <begin position="12"/>
        <end position="33"/>
    </location>
</feature>
<protein>
    <submittedName>
        <fullName evidence="2">Uncharacterized protein</fullName>
    </submittedName>
</protein>
<evidence type="ECO:0000313" key="3">
    <source>
        <dbReference type="Proteomes" id="UP000002630"/>
    </source>
</evidence>
<organism evidence="2 3">
    <name type="scientific">Ectocarpus siliculosus</name>
    <name type="common">Brown alga</name>
    <name type="synonym">Conferva siliculosa</name>
    <dbReference type="NCBI Taxonomy" id="2880"/>
    <lineage>
        <taxon>Eukaryota</taxon>
        <taxon>Sar</taxon>
        <taxon>Stramenopiles</taxon>
        <taxon>Ochrophyta</taxon>
        <taxon>PX clade</taxon>
        <taxon>Phaeophyceae</taxon>
        <taxon>Ectocarpales</taxon>
        <taxon>Ectocarpaceae</taxon>
        <taxon>Ectocarpus</taxon>
    </lineage>
</organism>
<keyword evidence="1" id="KW-1133">Transmembrane helix</keyword>
<feature type="transmembrane region" description="Helical" evidence="1">
    <location>
        <begin position="39"/>
        <end position="59"/>
    </location>
</feature>
<name>D8LTP1_ECTSI</name>
<dbReference type="EMBL" id="FN649732">
    <property type="protein sequence ID" value="CBN73938.1"/>
    <property type="molecule type" value="Genomic_DNA"/>
</dbReference>
<evidence type="ECO:0000313" key="2">
    <source>
        <dbReference type="EMBL" id="CBN73938.1"/>
    </source>
</evidence>
<feature type="transmembrane region" description="Helical" evidence="1">
    <location>
        <begin position="248"/>
        <end position="265"/>
    </location>
</feature>
<evidence type="ECO:0000256" key="1">
    <source>
        <dbReference type="SAM" id="Phobius"/>
    </source>
</evidence>
<keyword evidence="1" id="KW-0472">Membrane</keyword>
<gene>
    <name evidence="2" type="ORF">Esi_0009_0074</name>
</gene>
<reference evidence="2 3" key="1">
    <citation type="journal article" date="2010" name="Nature">
        <title>The Ectocarpus genome and the independent evolution of multicellularity in brown algae.</title>
        <authorList>
            <person name="Cock J.M."/>
            <person name="Sterck L."/>
            <person name="Rouze P."/>
            <person name="Scornet D."/>
            <person name="Allen A.E."/>
            <person name="Amoutzias G."/>
            <person name="Anthouard V."/>
            <person name="Artiguenave F."/>
            <person name="Aury J.M."/>
            <person name="Badger J.H."/>
            <person name="Beszteri B."/>
            <person name="Billiau K."/>
            <person name="Bonnet E."/>
            <person name="Bothwell J.H."/>
            <person name="Bowler C."/>
            <person name="Boyen C."/>
            <person name="Brownlee C."/>
            <person name="Carrano C.J."/>
            <person name="Charrier B."/>
            <person name="Cho G.Y."/>
            <person name="Coelho S.M."/>
            <person name="Collen J."/>
            <person name="Corre E."/>
            <person name="Da Silva C."/>
            <person name="Delage L."/>
            <person name="Delaroque N."/>
            <person name="Dittami S.M."/>
            <person name="Doulbeau S."/>
            <person name="Elias M."/>
            <person name="Farnham G."/>
            <person name="Gachon C.M."/>
            <person name="Gschloessl B."/>
            <person name="Heesch S."/>
            <person name="Jabbari K."/>
            <person name="Jubin C."/>
            <person name="Kawai H."/>
            <person name="Kimura K."/>
            <person name="Kloareg B."/>
            <person name="Kupper F.C."/>
            <person name="Lang D."/>
            <person name="Le Bail A."/>
            <person name="Leblanc C."/>
            <person name="Lerouge P."/>
            <person name="Lohr M."/>
            <person name="Lopez P.J."/>
            <person name="Martens C."/>
            <person name="Maumus F."/>
            <person name="Michel G."/>
            <person name="Miranda-Saavedra D."/>
            <person name="Morales J."/>
            <person name="Moreau H."/>
            <person name="Motomura T."/>
            <person name="Nagasato C."/>
            <person name="Napoli C.A."/>
            <person name="Nelson D.R."/>
            <person name="Nyvall-Collen P."/>
            <person name="Peters A.F."/>
            <person name="Pommier C."/>
            <person name="Potin P."/>
            <person name="Poulain J."/>
            <person name="Quesneville H."/>
            <person name="Read B."/>
            <person name="Rensing S.A."/>
            <person name="Ritter A."/>
            <person name="Rousvoal S."/>
            <person name="Samanta M."/>
            <person name="Samson G."/>
            <person name="Schroeder D.C."/>
            <person name="Segurens B."/>
            <person name="Strittmatter M."/>
            <person name="Tonon T."/>
            <person name="Tregear J.W."/>
            <person name="Valentin K."/>
            <person name="von Dassow P."/>
            <person name="Yamagishi T."/>
            <person name="Van de Peer Y."/>
            <person name="Wincker P."/>
        </authorList>
    </citation>
    <scope>NUCLEOTIDE SEQUENCE [LARGE SCALE GENOMIC DNA]</scope>
    <source>
        <strain evidence="3">Ec32 / CCAP1310/4</strain>
    </source>
</reference>
<accession>D8LTP1</accession>
<keyword evidence="3" id="KW-1185">Reference proteome</keyword>
<dbReference type="Proteomes" id="UP000002630">
    <property type="component" value="Linkage Group LG07"/>
</dbReference>
<dbReference type="EMBL" id="FN649137">
    <property type="protein sequence ID" value="CBN73938.1"/>
    <property type="molecule type" value="Genomic_DNA"/>
</dbReference>
<proteinExistence type="predicted"/>